<feature type="transmembrane region" description="Helical" evidence="1">
    <location>
        <begin position="182"/>
        <end position="201"/>
    </location>
</feature>
<evidence type="ECO:0008006" key="4">
    <source>
        <dbReference type="Google" id="ProtNLM"/>
    </source>
</evidence>
<name>A0ABR9WL98_9BACT</name>
<keyword evidence="1" id="KW-0472">Membrane</keyword>
<accession>A0ABR9WL98</accession>
<gene>
    <name evidence="2" type="ORF">IEE83_24935</name>
</gene>
<protein>
    <recommendedName>
        <fullName evidence="4">Glycine zipper family protein</fullName>
    </recommendedName>
</protein>
<evidence type="ECO:0000313" key="3">
    <source>
        <dbReference type="Proteomes" id="UP000634134"/>
    </source>
</evidence>
<evidence type="ECO:0000313" key="2">
    <source>
        <dbReference type="EMBL" id="MBE9465141.1"/>
    </source>
</evidence>
<keyword evidence="1" id="KW-1133">Transmembrane helix</keyword>
<organism evidence="2 3">
    <name type="scientific">Dyadobacter subterraneus</name>
    <dbReference type="NCBI Taxonomy" id="2773304"/>
    <lineage>
        <taxon>Bacteria</taxon>
        <taxon>Pseudomonadati</taxon>
        <taxon>Bacteroidota</taxon>
        <taxon>Cytophagia</taxon>
        <taxon>Cytophagales</taxon>
        <taxon>Spirosomataceae</taxon>
        <taxon>Dyadobacter</taxon>
    </lineage>
</organism>
<keyword evidence="3" id="KW-1185">Reference proteome</keyword>
<evidence type="ECO:0000256" key="1">
    <source>
        <dbReference type="SAM" id="Phobius"/>
    </source>
</evidence>
<keyword evidence="1" id="KW-0812">Transmembrane</keyword>
<reference evidence="3" key="1">
    <citation type="submission" date="2023-07" db="EMBL/GenBank/DDBJ databases">
        <title>Dyadobacter sp. nov 'subterranea' isolated from contaminted grondwater.</title>
        <authorList>
            <person name="Szabo I."/>
            <person name="Al-Omari J."/>
            <person name="Szerdahelyi S.G."/>
            <person name="Rado J."/>
        </authorList>
    </citation>
    <scope>NUCLEOTIDE SEQUENCE [LARGE SCALE GENOMIC DNA]</scope>
    <source>
        <strain evidence="3">UP-52</strain>
    </source>
</reference>
<sequence length="248" mass="27300">MKSQFVKTCAWSMLFFITAIQSVFGQTRKNDQIIKKDSSRIESKILIVEDQIIQYKKVSDPDGPVFHLLKSDIAKIIFGNGEILTFSNQINSPSANKQGSVILYPVRPWVQKEFINDLSIWRTTDLRNAYKYYNDRSKTGKIAAIILGSAGGAAAIAGIIWATNRNKHDPYGYYSSTDDGPTVLIVAGLSTGLLGGLIGGIKSKKDHSNAILVGEELKKRNESLTSFGIRPTLNPLTKSGSLSLILKF</sequence>
<dbReference type="Proteomes" id="UP000634134">
    <property type="component" value="Unassembled WGS sequence"/>
</dbReference>
<dbReference type="RefSeq" id="WP_194123161.1">
    <property type="nucleotide sequence ID" value="NZ_JACYGY010000001.1"/>
</dbReference>
<proteinExistence type="predicted"/>
<dbReference type="EMBL" id="JACYGY010000001">
    <property type="protein sequence ID" value="MBE9465141.1"/>
    <property type="molecule type" value="Genomic_DNA"/>
</dbReference>
<comment type="caution">
    <text evidence="2">The sequence shown here is derived from an EMBL/GenBank/DDBJ whole genome shotgun (WGS) entry which is preliminary data.</text>
</comment>
<feature type="transmembrane region" description="Helical" evidence="1">
    <location>
        <begin position="142"/>
        <end position="162"/>
    </location>
</feature>